<organism evidence="2 3">
    <name type="scientific">Glossina palpalis gambiensis</name>
    <dbReference type="NCBI Taxonomy" id="67801"/>
    <lineage>
        <taxon>Eukaryota</taxon>
        <taxon>Metazoa</taxon>
        <taxon>Ecdysozoa</taxon>
        <taxon>Arthropoda</taxon>
        <taxon>Hexapoda</taxon>
        <taxon>Insecta</taxon>
        <taxon>Pterygota</taxon>
        <taxon>Neoptera</taxon>
        <taxon>Endopterygota</taxon>
        <taxon>Diptera</taxon>
        <taxon>Brachycera</taxon>
        <taxon>Muscomorpha</taxon>
        <taxon>Hippoboscoidea</taxon>
        <taxon>Glossinidae</taxon>
        <taxon>Glossina</taxon>
    </lineage>
</organism>
<sequence length="192" mass="22100">MPLIDGKSVLEALHDIDFLERRPASLMDILEYMCFTHRDVSTNLLTALRLTLDAGVRFGYLDQIDENYYVPSSTRKNLCSRSEDNEAMDSKYLYCQTNENESVRSLGNPENDFNAEIEKTIEDIKPKSNSNPTSPTPSTSVLPSSSPKSHSQENEFKGRKQTGRKKSSNESKPKRRIIADRNRKRKIQRRRR</sequence>
<feature type="compositionally biased region" description="Basic and acidic residues" evidence="1">
    <location>
        <begin position="167"/>
        <end position="181"/>
    </location>
</feature>
<accession>A0A1B0AVE2</accession>
<keyword evidence="3" id="KW-1185">Reference proteome</keyword>
<evidence type="ECO:0000313" key="2">
    <source>
        <dbReference type="EnsemblMetazoa" id="GPPI009951-PA"/>
    </source>
</evidence>
<dbReference type="Proteomes" id="UP000092460">
    <property type="component" value="Unassembled WGS sequence"/>
</dbReference>
<protein>
    <recommendedName>
        <fullName evidence="4">DUF4777 domain-containing protein</fullName>
    </recommendedName>
</protein>
<dbReference type="VEuPathDB" id="VectorBase:GPPI009951"/>
<evidence type="ECO:0008006" key="4">
    <source>
        <dbReference type="Google" id="ProtNLM"/>
    </source>
</evidence>
<reference evidence="3" key="1">
    <citation type="submission" date="2015-01" db="EMBL/GenBank/DDBJ databases">
        <authorList>
            <person name="Aksoy S."/>
            <person name="Warren W."/>
            <person name="Wilson R.K."/>
        </authorList>
    </citation>
    <scope>NUCLEOTIDE SEQUENCE [LARGE SCALE GENOMIC DNA]</scope>
    <source>
        <strain evidence="3">IAEA</strain>
    </source>
</reference>
<feature type="compositionally biased region" description="Low complexity" evidence="1">
    <location>
        <begin position="127"/>
        <end position="149"/>
    </location>
</feature>
<dbReference type="EMBL" id="JXJN01004222">
    <property type="status" value="NOT_ANNOTATED_CDS"/>
    <property type="molecule type" value="Genomic_DNA"/>
</dbReference>
<dbReference type="AlphaFoldDB" id="A0A1B0AVE2"/>
<evidence type="ECO:0000256" key="1">
    <source>
        <dbReference type="SAM" id="MobiDB-lite"/>
    </source>
</evidence>
<evidence type="ECO:0000313" key="3">
    <source>
        <dbReference type="Proteomes" id="UP000092460"/>
    </source>
</evidence>
<name>A0A1B0AVE2_9MUSC</name>
<feature type="compositionally biased region" description="Basic residues" evidence="1">
    <location>
        <begin position="182"/>
        <end position="192"/>
    </location>
</feature>
<proteinExistence type="predicted"/>
<reference evidence="2" key="2">
    <citation type="submission" date="2020-05" db="UniProtKB">
        <authorList>
            <consortium name="EnsemblMetazoa"/>
        </authorList>
    </citation>
    <scope>IDENTIFICATION</scope>
    <source>
        <strain evidence="2">IAEA</strain>
    </source>
</reference>
<dbReference type="EnsemblMetazoa" id="GPPI009951-RA">
    <property type="protein sequence ID" value="GPPI009951-PA"/>
    <property type="gene ID" value="GPPI009951"/>
</dbReference>
<feature type="region of interest" description="Disordered" evidence="1">
    <location>
        <begin position="122"/>
        <end position="192"/>
    </location>
</feature>